<reference evidence="1" key="1">
    <citation type="submission" date="2022-04" db="EMBL/GenBank/DDBJ databases">
        <title>A functionally conserved STORR gene fusion in Papaver species that diverged 16.8 million years ago.</title>
        <authorList>
            <person name="Catania T."/>
        </authorList>
    </citation>
    <scope>NUCLEOTIDE SEQUENCE</scope>
    <source>
        <strain evidence="1">S-188037</strain>
    </source>
</reference>
<sequence length="152" mass="16842">MKTRLIRRNRICFIRDKVEQADSNPSLHIAYIGEIELLIIVTSLCPTRKQVSSLLVKEFSNRLKDGAMKGLRLQKLLFRMVYQRKWGLLGISWNGSNAAGSRGMGRLGGFKGGSLQETGAESGNLNTTMRMVGTVLSWLSLRVSVSTPLSSL</sequence>
<organism evidence="1 2">
    <name type="scientific">Papaver atlanticum</name>
    <dbReference type="NCBI Taxonomy" id="357466"/>
    <lineage>
        <taxon>Eukaryota</taxon>
        <taxon>Viridiplantae</taxon>
        <taxon>Streptophyta</taxon>
        <taxon>Embryophyta</taxon>
        <taxon>Tracheophyta</taxon>
        <taxon>Spermatophyta</taxon>
        <taxon>Magnoliopsida</taxon>
        <taxon>Ranunculales</taxon>
        <taxon>Papaveraceae</taxon>
        <taxon>Papaveroideae</taxon>
        <taxon>Papaver</taxon>
    </lineage>
</organism>
<gene>
    <name evidence="1" type="ORF">MKW98_009088</name>
</gene>
<name>A0AAD4T809_9MAGN</name>
<accession>A0AAD4T809</accession>
<comment type="caution">
    <text evidence="1">The sequence shown here is derived from an EMBL/GenBank/DDBJ whole genome shotgun (WGS) entry which is preliminary data.</text>
</comment>
<protein>
    <submittedName>
        <fullName evidence="1">Uncharacterized protein</fullName>
    </submittedName>
</protein>
<evidence type="ECO:0000313" key="2">
    <source>
        <dbReference type="Proteomes" id="UP001202328"/>
    </source>
</evidence>
<feature type="non-terminal residue" evidence="1">
    <location>
        <position position="152"/>
    </location>
</feature>
<proteinExistence type="predicted"/>
<dbReference type="EMBL" id="JAJJMB010004763">
    <property type="protein sequence ID" value="KAI3941878.1"/>
    <property type="molecule type" value="Genomic_DNA"/>
</dbReference>
<evidence type="ECO:0000313" key="1">
    <source>
        <dbReference type="EMBL" id="KAI3941878.1"/>
    </source>
</evidence>
<keyword evidence="2" id="KW-1185">Reference proteome</keyword>
<dbReference type="Proteomes" id="UP001202328">
    <property type="component" value="Unassembled WGS sequence"/>
</dbReference>
<dbReference type="AlphaFoldDB" id="A0AAD4T809"/>